<keyword evidence="1" id="KW-0812">Transmembrane</keyword>
<evidence type="ECO:0000256" key="1">
    <source>
        <dbReference type="SAM" id="Phobius"/>
    </source>
</evidence>
<name>A0A542SR75_9MICO</name>
<feature type="transmembrane region" description="Helical" evidence="1">
    <location>
        <begin position="58"/>
        <end position="79"/>
    </location>
</feature>
<evidence type="ECO:0000313" key="2">
    <source>
        <dbReference type="EMBL" id="TQK77113.1"/>
    </source>
</evidence>
<dbReference type="AlphaFoldDB" id="A0A542SR75"/>
<dbReference type="RefSeq" id="WP_142112861.1">
    <property type="nucleotide sequence ID" value="NZ_BAAATB010000006.1"/>
</dbReference>
<comment type="caution">
    <text evidence="2">The sequence shown here is derived from an EMBL/GenBank/DDBJ whole genome shotgun (WGS) entry which is preliminary data.</text>
</comment>
<feature type="transmembrane region" description="Helical" evidence="1">
    <location>
        <begin position="30"/>
        <end position="52"/>
    </location>
</feature>
<sequence>MDDQQVGAAAPLAPTERTDYAAADSRRLKIILAGEAAMLVAAVLVVFVLKIVTGTGAIAIFAAIVTINALIMTWHVRVITNRGQHQARQAPGGK</sequence>
<accession>A0A542SR75</accession>
<protein>
    <submittedName>
        <fullName evidence="2">Uncharacterized protein</fullName>
    </submittedName>
</protein>
<dbReference type="Proteomes" id="UP000316181">
    <property type="component" value="Unassembled WGS sequence"/>
</dbReference>
<evidence type="ECO:0000313" key="3">
    <source>
        <dbReference type="Proteomes" id="UP000316181"/>
    </source>
</evidence>
<keyword evidence="1" id="KW-1133">Transmembrane helix</keyword>
<proteinExistence type="predicted"/>
<reference evidence="2 3" key="1">
    <citation type="submission" date="2019-06" db="EMBL/GenBank/DDBJ databases">
        <title>Sequencing the genomes of 1000 actinobacteria strains.</title>
        <authorList>
            <person name="Klenk H.-P."/>
        </authorList>
    </citation>
    <scope>NUCLEOTIDE SEQUENCE [LARGE SCALE GENOMIC DNA]</scope>
    <source>
        <strain evidence="2 3">DSM 10596</strain>
    </source>
</reference>
<dbReference type="EMBL" id="VFNV01000001">
    <property type="protein sequence ID" value="TQK77113.1"/>
    <property type="molecule type" value="Genomic_DNA"/>
</dbReference>
<keyword evidence="3" id="KW-1185">Reference proteome</keyword>
<gene>
    <name evidence="2" type="ORF">FB389_1828</name>
</gene>
<keyword evidence="1" id="KW-0472">Membrane</keyword>
<organism evidence="2 3">
    <name type="scientific">Rarobacter incanus</name>
    <dbReference type="NCBI Taxonomy" id="153494"/>
    <lineage>
        <taxon>Bacteria</taxon>
        <taxon>Bacillati</taxon>
        <taxon>Actinomycetota</taxon>
        <taxon>Actinomycetes</taxon>
        <taxon>Micrococcales</taxon>
        <taxon>Rarobacteraceae</taxon>
        <taxon>Rarobacter</taxon>
    </lineage>
</organism>